<feature type="region of interest" description="Disordered" evidence="1">
    <location>
        <begin position="603"/>
        <end position="640"/>
    </location>
</feature>
<name>A0A4Z0A0M2_9AGAM</name>
<organism evidence="2 3">
    <name type="scientific">Hericium alpestre</name>
    <dbReference type="NCBI Taxonomy" id="135208"/>
    <lineage>
        <taxon>Eukaryota</taxon>
        <taxon>Fungi</taxon>
        <taxon>Dikarya</taxon>
        <taxon>Basidiomycota</taxon>
        <taxon>Agaricomycotina</taxon>
        <taxon>Agaricomycetes</taxon>
        <taxon>Russulales</taxon>
        <taxon>Hericiaceae</taxon>
        <taxon>Hericium</taxon>
    </lineage>
</organism>
<reference evidence="2 3" key="1">
    <citation type="submission" date="2019-02" db="EMBL/GenBank/DDBJ databases">
        <title>Genome sequencing of the rare red list fungi Hericium alpestre (H. flagellum).</title>
        <authorList>
            <person name="Buettner E."/>
            <person name="Kellner H."/>
        </authorList>
    </citation>
    <scope>NUCLEOTIDE SEQUENCE [LARGE SCALE GENOMIC DNA]</scope>
    <source>
        <strain evidence="2 3">DSM 108284</strain>
    </source>
</reference>
<feature type="compositionally biased region" description="Polar residues" evidence="1">
    <location>
        <begin position="614"/>
        <end position="625"/>
    </location>
</feature>
<dbReference type="STRING" id="135208.A0A4Z0A0M2"/>
<dbReference type="Proteomes" id="UP000298061">
    <property type="component" value="Unassembled WGS sequence"/>
</dbReference>
<dbReference type="OrthoDB" id="10017054at2759"/>
<feature type="compositionally biased region" description="Low complexity" evidence="1">
    <location>
        <begin position="627"/>
        <end position="639"/>
    </location>
</feature>
<feature type="region of interest" description="Disordered" evidence="1">
    <location>
        <begin position="1054"/>
        <end position="1090"/>
    </location>
</feature>
<accession>A0A4Z0A0M2</accession>
<feature type="region of interest" description="Disordered" evidence="1">
    <location>
        <begin position="219"/>
        <end position="238"/>
    </location>
</feature>
<evidence type="ECO:0000313" key="2">
    <source>
        <dbReference type="EMBL" id="TFY80275.1"/>
    </source>
</evidence>
<sequence length="1090" mass="123042">MSVGSLQAEIPPAVGVEASGTLDKNVTSLLESSNTSESPMQDSSIADHAEQALESHEVVELQAFSKRKEWIVDKIKFLENMPPIELFVGLDAIRTSADIIPGLPTRAELQQWLIEHDKIEKETELFDSGELKKFKQFTKATAKRNLSPEDTDLIELTLTTIYEFDKLLHLLRDRSENLDLLGIRLTWEEQRATAWVERRKLLADLQAFLSGRSRWSPAVYETAGKPEEPSPSSSTRRGSIMSIASDSSYSSSPGFSRSARFILAEALSKDAAQFAGRISSLRHTKISAAGKALDKLIDHSRKPVPEEFLDEQDKLEDHGINELENVGKFVMDVVTQWRKADEFYVETVKDQAAARMLYEEIETAKLSHPSARQDTLYTSRASAIGRRLLSRKNPAVSGNGFPKPSHPLFPDQKESNKHITQLLQSELTAAIDQARKVEQSAQDYHAAFETVKRVEALCSSARALFERYSSIMERLQNGVSATDGDGTPPDLSTHQCLDPTQHSTFLALLPSLLQEAQDADDEAKILVPKARAALLGTNEIQVDPIFHSDSLAAVDNLTSLMASLNEVREDVASRASLLRDARKLWSSAEVIVRELELVRGSADESMQRNHWRHQSTSTASGQPLTPESPRSPSISSSMSTENALETLAQLEVKLSQEVLTRFSSLAISPDAELRTYMSQSFEGLSITLSQVKRFVHLSENVQQQALVMSTVRSEMHDLQLRLEVLKDGFEQLTDGVLNDQMPVESLDETELKLVEDAHVLQEAVQEFTSSLPHRILFVAPDALKGNFLPVKRRFSVTGNVTLDSLKLNSQLELPFDLSSLDDVVRTDCNAFSLNLTGAISSLDRKRQYLRAAHLAKEVDKQLEVLTTDVHSAAEEVETLRGRLHDSTHDLDSFESLLADTSRFFDSRRPELARSFSPIRELLRNIDALPGVWDVTSDKGLLMGRIHAVDDAELELKALFEGLSSLKSQISEMRRTEELRIEEQRLQAQRLEEQRLEAQRLEEERLETQRFKEQRLEQEQLEQEQLEQERLEQERLAERRLEEQRLEKQRLEEQRLEEQRLAEEKPRSEALRAAELKQQAEDDSSYGWFRS</sequence>
<evidence type="ECO:0000313" key="3">
    <source>
        <dbReference type="Proteomes" id="UP000298061"/>
    </source>
</evidence>
<dbReference type="EMBL" id="SFCI01000363">
    <property type="protein sequence ID" value="TFY80275.1"/>
    <property type="molecule type" value="Genomic_DNA"/>
</dbReference>
<keyword evidence="3" id="KW-1185">Reference proteome</keyword>
<evidence type="ECO:0000256" key="1">
    <source>
        <dbReference type="SAM" id="MobiDB-lite"/>
    </source>
</evidence>
<feature type="compositionally biased region" description="Basic and acidic residues" evidence="1">
    <location>
        <begin position="1054"/>
        <end position="1079"/>
    </location>
</feature>
<comment type="caution">
    <text evidence="2">The sequence shown here is derived from an EMBL/GenBank/DDBJ whole genome shotgun (WGS) entry which is preliminary data.</text>
</comment>
<proteinExistence type="predicted"/>
<protein>
    <submittedName>
        <fullName evidence="2">Uncharacterized protein</fullName>
    </submittedName>
</protein>
<dbReference type="AlphaFoldDB" id="A0A4Z0A0M2"/>
<gene>
    <name evidence="2" type="ORF">EWM64_g3731</name>
</gene>